<dbReference type="Pfam" id="PF04149">
    <property type="entry name" value="DUF397"/>
    <property type="match status" value="3"/>
</dbReference>
<evidence type="ECO:0000313" key="3">
    <source>
        <dbReference type="Proteomes" id="UP001500466"/>
    </source>
</evidence>
<name>A0ABP9HHK9_9ACTN</name>
<proteinExistence type="predicted"/>
<feature type="domain" description="DUF397" evidence="1">
    <location>
        <begin position="29"/>
        <end position="47"/>
    </location>
</feature>
<comment type="caution">
    <text evidence="2">The sequence shown here is derived from an EMBL/GenBank/DDBJ whole genome shotgun (WGS) entry which is preliminary data.</text>
</comment>
<dbReference type="InterPro" id="IPR007278">
    <property type="entry name" value="DUF397"/>
</dbReference>
<dbReference type="EMBL" id="BAABHS010000013">
    <property type="protein sequence ID" value="GAA4970846.1"/>
    <property type="molecule type" value="Genomic_DNA"/>
</dbReference>
<evidence type="ECO:0000313" key="2">
    <source>
        <dbReference type="EMBL" id="GAA4970846.1"/>
    </source>
</evidence>
<feature type="domain" description="DUF397" evidence="1">
    <location>
        <begin position="8"/>
        <end position="26"/>
    </location>
</feature>
<gene>
    <name evidence="2" type="ORF">GCM10023205_40660</name>
</gene>
<feature type="domain" description="DUF397" evidence="1">
    <location>
        <begin position="49"/>
        <end position="100"/>
    </location>
</feature>
<organism evidence="2 3">
    <name type="scientific">Yinghuangia aomiensis</name>
    <dbReference type="NCBI Taxonomy" id="676205"/>
    <lineage>
        <taxon>Bacteria</taxon>
        <taxon>Bacillati</taxon>
        <taxon>Actinomycetota</taxon>
        <taxon>Actinomycetes</taxon>
        <taxon>Kitasatosporales</taxon>
        <taxon>Streptomycetaceae</taxon>
        <taxon>Yinghuangia</taxon>
    </lineage>
</organism>
<accession>A0ABP9HHK9</accession>
<sequence>MTALTQPTWRKSSYSGQQGGNCIETAVLWRKSSYSGNQGGACVETAALWRKSSYSGQQGGDCVETAALDRSVGVRDSKDIRRGHLSLSPASWAALTASIKG</sequence>
<evidence type="ECO:0000259" key="1">
    <source>
        <dbReference type="Pfam" id="PF04149"/>
    </source>
</evidence>
<dbReference type="Proteomes" id="UP001500466">
    <property type="component" value="Unassembled WGS sequence"/>
</dbReference>
<dbReference type="RefSeq" id="WP_345676983.1">
    <property type="nucleotide sequence ID" value="NZ_BAABHS010000013.1"/>
</dbReference>
<reference evidence="3" key="1">
    <citation type="journal article" date="2019" name="Int. J. Syst. Evol. Microbiol.">
        <title>The Global Catalogue of Microorganisms (GCM) 10K type strain sequencing project: providing services to taxonomists for standard genome sequencing and annotation.</title>
        <authorList>
            <consortium name="The Broad Institute Genomics Platform"/>
            <consortium name="The Broad Institute Genome Sequencing Center for Infectious Disease"/>
            <person name="Wu L."/>
            <person name="Ma J."/>
        </authorList>
    </citation>
    <scope>NUCLEOTIDE SEQUENCE [LARGE SCALE GENOMIC DNA]</scope>
    <source>
        <strain evidence="3">JCM 17986</strain>
    </source>
</reference>
<keyword evidence="3" id="KW-1185">Reference proteome</keyword>
<protein>
    <submittedName>
        <fullName evidence="2">DUF397 domain-containing protein</fullName>
    </submittedName>
</protein>